<evidence type="ECO:0000256" key="4">
    <source>
        <dbReference type="PROSITE-ProRule" id="PRU00267"/>
    </source>
</evidence>
<evidence type="ECO:0000256" key="3">
    <source>
        <dbReference type="ARBA" id="ARBA00023163"/>
    </source>
</evidence>
<feature type="compositionally biased region" description="Polar residues" evidence="5">
    <location>
        <begin position="212"/>
        <end position="228"/>
    </location>
</feature>
<dbReference type="GO" id="GO:0001228">
    <property type="term" value="F:DNA-binding transcription activator activity, RNA polymerase II-specific"/>
    <property type="evidence" value="ECO:0007669"/>
    <property type="project" value="TreeGrafter"/>
</dbReference>
<organism evidence="7 8">
    <name type="scientific">Fusarium longipes</name>
    <dbReference type="NCBI Taxonomy" id="694270"/>
    <lineage>
        <taxon>Eukaryota</taxon>
        <taxon>Fungi</taxon>
        <taxon>Dikarya</taxon>
        <taxon>Ascomycota</taxon>
        <taxon>Pezizomycotina</taxon>
        <taxon>Sordariomycetes</taxon>
        <taxon>Hypocreomycetidae</taxon>
        <taxon>Hypocreales</taxon>
        <taxon>Nectriaceae</taxon>
        <taxon>Fusarium</taxon>
    </lineage>
</organism>
<feature type="DNA-binding region" description="HMG box" evidence="4">
    <location>
        <begin position="124"/>
        <end position="192"/>
    </location>
</feature>
<gene>
    <name evidence="7" type="ORF">FLONG3_9858</name>
</gene>
<dbReference type="InterPro" id="IPR009071">
    <property type="entry name" value="HMG_box_dom"/>
</dbReference>
<dbReference type="STRING" id="694270.A0A395RUN5"/>
<dbReference type="GO" id="GO:0005634">
    <property type="term" value="C:nucleus"/>
    <property type="evidence" value="ECO:0007669"/>
    <property type="project" value="UniProtKB-UniRule"/>
</dbReference>
<dbReference type="PROSITE" id="PS50118">
    <property type="entry name" value="HMG_BOX_2"/>
    <property type="match status" value="1"/>
</dbReference>
<evidence type="ECO:0000256" key="2">
    <source>
        <dbReference type="ARBA" id="ARBA00023125"/>
    </source>
</evidence>
<proteinExistence type="predicted"/>
<comment type="caution">
    <text evidence="7">The sequence shown here is derived from an EMBL/GenBank/DDBJ whole genome shotgun (WGS) entry which is preliminary data.</text>
</comment>
<keyword evidence="2 4" id="KW-0238">DNA-binding</keyword>
<evidence type="ECO:0000259" key="6">
    <source>
        <dbReference type="PROSITE" id="PS50118"/>
    </source>
</evidence>
<feature type="compositionally biased region" description="Basic residues" evidence="5">
    <location>
        <begin position="194"/>
        <end position="207"/>
    </location>
</feature>
<keyword evidence="4" id="KW-0539">Nucleus</keyword>
<dbReference type="SUPFAM" id="SSF47095">
    <property type="entry name" value="HMG-box"/>
    <property type="match status" value="1"/>
</dbReference>
<dbReference type="InterPro" id="IPR050140">
    <property type="entry name" value="SRY-related_HMG-box_TF-like"/>
</dbReference>
<dbReference type="InterPro" id="IPR036910">
    <property type="entry name" value="HMG_box_dom_sf"/>
</dbReference>
<dbReference type="OrthoDB" id="6247875at2759"/>
<feature type="compositionally biased region" description="Basic and acidic residues" evidence="5">
    <location>
        <begin position="183"/>
        <end position="193"/>
    </location>
</feature>
<keyword evidence="1" id="KW-0805">Transcription regulation</keyword>
<name>A0A395RUN5_9HYPO</name>
<accession>A0A395RUN5</accession>
<dbReference type="PANTHER" id="PTHR10270:SF161">
    <property type="entry name" value="SEX-DETERMINING REGION Y PROTEIN"/>
    <property type="match status" value="1"/>
</dbReference>
<feature type="region of interest" description="Disordered" evidence="5">
    <location>
        <begin position="183"/>
        <end position="235"/>
    </location>
</feature>
<feature type="domain" description="HMG box" evidence="6">
    <location>
        <begin position="124"/>
        <end position="192"/>
    </location>
</feature>
<dbReference type="EMBL" id="PXOG01000267">
    <property type="protein sequence ID" value="RGP63552.1"/>
    <property type="molecule type" value="Genomic_DNA"/>
</dbReference>
<keyword evidence="3" id="KW-0804">Transcription</keyword>
<keyword evidence="8" id="KW-1185">Reference proteome</keyword>
<dbReference type="GO" id="GO:0030154">
    <property type="term" value="P:cell differentiation"/>
    <property type="evidence" value="ECO:0007669"/>
    <property type="project" value="TreeGrafter"/>
</dbReference>
<evidence type="ECO:0000313" key="8">
    <source>
        <dbReference type="Proteomes" id="UP000266234"/>
    </source>
</evidence>
<reference evidence="7 8" key="1">
    <citation type="journal article" date="2018" name="PLoS Pathog.">
        <title>Evolution of structural diversity of trichothecenes, a family of toxins produced by plant pathogenic and entomopathogenic fungi.</title>
        <authorList>
            <person name="Proctor R.H."/>
            <person name="McCormick S.P."/>
            <person name="Kim H.S."/>
            <person name="Cardoza R.E."/>
            <person name="Stanley A.M."/>
            <person name="Lindo L."/>
            <person name="Kelly A."/>
            <person name="Brown D.W."/>
            <person name="Lee T."/>
            <person name="Vaughan M.M."/>
            <person name="Alexander N.J."/>
            <person name="Busman M."/>
            <person name="Gutierrez S."/>
        </authorList>
    </citation>
    <scope>NUCLEOTIDE SEQUENCE [LARGE SCALE GENOMIC DNA]</scope>
    <source>
        <strain evidence="7 8">NRRL 20695</strain>
    </source>
</reference>
<protein>
    <submittedName>
        <fullName evidence="7">Mating type 1-2</fullName>
    </submittedName>
</protein>
<dbReference type="Proteomes" id="UP000266234">
    <property type="component" value="Unassembled WGS sequence"/>
</dbReference>
<evidence type="ECO:0000313" key="7">
    <source>
        <dbReference type="EMBL" id="RGP63552.1"/>
    </source>
</evidence>
<sequence>MSSLVLMSPGSANPIVYNTHWTSEHIDSVFQCLAAKEKQFHKFIDIPMELYDQMDEGAKAALANLFMVEFGEPVLYARDNEKNCFYLGVARDLIGDGGMLLSVQGAREAIFMKRPELSKNRVHIPRPPNAYILYRKERHQIVKDKRPDITNNEISQVLGQCWNAETPSVRLYYKKKADELKEEHKRLHPDYQYRPRRPSERRRRKPPHTILISPQTSGPAPAQLTHQPQFAGPSQVVNPAQFAAAVAAQQNNA</sequence>
<evidence type="ECO:0000256" key="5">
    <source>
        <dbReference type="SAM" id="MobiDB-lite"/>
    </source>
</evidence>
<dbReference type="FunFam" id="1.10.30.10:FF:000041">
    <property type="entry name" value="HMG box family protein"/>
    <property type="match status" value="1"/>
</dbReference>
<dbReference type="AlphaFoldDB" id="A0A395RUN5"/>
<dbReference type="PANTHER" id="PTHR10270">
    <property type="entry name" value="SOX TRANSCRIPTION FACTOR"/>
    <property type="match status" value="1"/>
</dbReference>
<evidence type="ECO:0000256" key="1">
    <source>
        <dbReference type="ARBA" id="ARBA00023015"/>
    </source>
</evidence>
<dbReference type="CDD" id="cd01389">
    <property type="entry name" value="HMG-box_ROX1-like"/>
    <property type="match status" value="1"/>
</dbReference>
<dbReference type="Gene3D" id="1.10.30.10">
    <property type="entry name" value="High mobility group box domain"/>
    <property type="match status" value="1"/>
</dbReference>
<dbReference type="GO" id="GO:0000978">
    <property type="term" value="F:RNA polymerase II cis-regulatory region sequence-specific DNA binding"/>
    <property type="evidence" value="ECO:0007669"/>
    <property type="project" value="TreeGrafter"/>
</dbReference>
<dbReference type="SMART" id="SM00398">
    <property type="entry name" value="HMG"/>
    <property type="match status" value="1"/>
</dbReference>
<dbReference type="Pfam" id="PF00505">
    <property type="entry name" value="HMG_box"/>
    <property type="match status" value="1"/>
</dbReference>